<evidence type="ECO:0000259" key="1">
    <source>
        <dbReference type="Pfam" id="PF13843"/>
    </source>
</evidence>
<dbReference type="AlphaFoldDB" id="A0AAV8Y556"/>
<name>A0AAV8Y556_9CUCU</name>
<accession>A0AAV8Y556</accession>
<protein>
    <recommendedName>
        <fullName evidence="1">PiggyBac transposable element-derived protein domain-containing protein</fullName>
    </recommendedName>
</protein>
<feature type="domain" description="PiggyBac transposable element-derived protein" evidence="1">
    <location>
        <begin position="67"/>
        <end position="256"/>
    </location>
</feature>
<dbReference type="Pfam" id="PF13843">
    <property type="entry name" value="DDE_Tnp_1_7"/>
    <property type="match status" value="1"/>
</dbReference>
<evidence type="ECO:0000313" key="2">
    <source>
        <dbReference type="EMBL" id="KAJ8945368.1"/>
    </source>
</evidence>
<comment type="caution">
    <text evidence="2">The sequence shown here is derived from an EMBL/GenBank/DDBJ whole genome shotgun (WGS) entry which is preliminary data.</text>
</comment>
<gene>
    <name evidence="2" type="ORF">NQ318_007014</name>
</gene>
<dbReference type="EMBL" id="JAPWTK010000218">
    <property type="protein sequence ID" value="KAJ8945368.1"/>
    <property type="molecule type" value="Genomic_DNA"/>
</dbReference>
<sequence length="273" mass="31783">MKNYYHGPVDGLERLDFLLEQATNSTSCRHQQQPASYSSKDEFSCSLAKSNFVLQEGQTSGYLYLQILFGGRLVFRQYIKNKKPKYGIKFYELTSYDGYILNLDIYEERDHNQPDPANNSKTEQLALRPLGPYLNKGHHVYMNNFYSSVSLSSKLLTYKTHSTGTLRTNRRGNPSLVIKKKLRKGEHIWREKKTNHIYVSKWKDKRDVVAITIGYKPSMVTVRNKYGVEKEKPIEIDAYNRYMSGIDKSDQMLKKLLFDLSFKLKIFGMAENL</sequence>
<reference evidence="2" key="1">
    <citation type="journal article" date="2023" name="Insect Mol. Biol.">
        <title>Genome sequencing provides insights into the evolution of gene families encoding plant cell wall-degrading enzymes in longhorned beetles.</title>
        <authorList>
            <person name="Shin N.R."/>
            <person name="Okamura Y."/>
            <person name="Kirsch R."/>
            <person name="Pauchet Y."/>
        </authorList>
    </citation>
    <scope>NUCLEOTIDE SEQUENCE</scope>
    <source>
        <strain evidence="2">AMC_N1</strain>
    </source>
</reference>
<keyword evidence="3" id="KW-1185">Reference proteome</keyword>
<dbReference type="InterPro" id="IPR029526">
    <property type="entry name" value="PGBD"/>
</dbReference>
<dbReference type="Proteomes" id="UP001162162">
    <property type="component" value="Unassembled WGS sequence"/>
</dbReference>
<evidence type="ECO:0000313" key="3">
    <source>
        <dbReference type="Proteomes" id="UP001162162"/>
    </source>
</evidence>
<organism evidence="2 3">
    <name type="scientific">Aromia moschata</name>
    <dbReference type="NCBI Taxonomy" id="1265417"/>
    <lineage>
        <taxon>Eukaryota</taxon>
        <taxon>Metazoa</taxon>
        <taxon>Ecdysozoa</taxon>
        <taxon>Arthropoda</taxon>
        <taxon>Hexapoda</taxon>
        <taxon>Insecta</taxon>
        <taxon>Pterygota</taxon>
        <taxon>Neoptera</taxon>
        <taxon>Endopterygota</taxon>
        <taxon>Coleoptera</taxon>
        <taxon>Polyphaga</taxon>
        <taxon>Cucujiformia</taxon>
        <taxon>Chrysomeloidea</taxon>
        <taxon>Cerambycidae</taxon>
        <taxon>Cerambycinae</taxon>
        <taxon>Callichromatini</taxon>
        <taxon>Aromia</taxon>
    </lineage>
</organism>
<dbReference type="PANTHER" id="PTHR46599">
    <property type="entry name" value="PIGGYBAC TRANSPOSABLE ELEMENT-DERIVED PROTEIN 4"/>
    <property type="match status" value="1"/>
</dbReference>
<proteinExistence type="predicted"/>
<dbReference type="PANTHER" id="PTHR46599:SF3">
    <property type="entry name" value="PIGGYBAC TRANSPOSABLE ELEMENT-DERIVED PROTEIN 4"/>
    <property type="match status" value="1"/>
</dbReference>